<organism evidence="3 4">
    <name type="scientific">Staphylococcus chromogenes</name>
    <name type="common">Staphylococcus hyicus subsp. chromogenes</name>
    <dbReference type="NCBI Taxonomy" id="46126"/>
    <lineage>
        <taxon>Bacteria</taxon>
        <taxon>Bacillati</taxon>
        <taxon>Bacillota</taxon>
        <taxon>Bacilli</taxon>
        <taxon>Bacillales</taxon>
        <taxon>Staphylococcaceae</taxon>
        <taxon>Staphylococcus</taxon>
    </lineage>
</organism>
<dbReference type="NCBIfam" id="TIGR00426">
    <property type="entry name" value="competence protein ComEA helix-hairpin-helix repeat region"/>
    <property type="match status" value="1"/>
</dbReference>
<dbReference type="RefSeq" id="WP_105965437.1">
    <property type="nucleotide sequence ID" value="NZ_JAHCNX010000001.1"/>
</dbReference>
<feature type="transmembrane region" description="Helical" evidence="1">
    <location>
        <begin position="12"/>
        <end position="34"/>
    </location>
</feature>
<keyword evidence="1" id="KW-0472">Membrane</keyword>
<dbReference type="InterPro" id="IPR051675">
    <property type="entry name" value="Endo/Exo/Phosphatase_dom_1"/>
</dbReference>
<dbReference type="InterPro" id="IPR004509">
    <property type="entry name" value="Competence_ComEA_HhH"/>
</dbReference>
<sequence>MYHRLNHLLKHPQIVIGILVVSVCISIFLTFLYFNTSQSNEHAAQANPTTLTENIDTSDTINEKETAQITDIIVDVKGAVKKVQPYTMKSNQRVKDVLEKAGILPQADLSQINLAEKLIDQKLIYVPKKGEATSAQGITPSLSNQDSQKQPINLNLAQESDLVEVPGIGPSKAQSIIAYRDEKGGFKSVEDLKEIKGIGEKTFEKLKDYFTV</sequence>
<evidence type="ECO:0000256" key="1">
    <source>
        <dbReference type="SAM" id="Phobius"/>
    </source>
</evidence>
<dbReference type="GO" id="GO:0015627">
    <property type="term" value="C:type II protein secretion system complex"/>
    <property type="evidence" value="ECO:0007669"/>
    <property type="project" value="TreeGrafter"/>
</dbReference>
<gene>
    <name evidence="3" type="ORF">BU653_03955</name>
</gene>
<protein>
    <submittedName>
        <fullName evidence="3">Competence protein ComE</fullName>
    </submittedName>
</protein>
<evidence type="ECO:0000313" key="4">
    <source>
        <dbReference type="Proteomes" id="UP000242704"/>
    </source>
</evidence>
<evidence type="ECO:0000313" key="3">
    <source>
        <dbReference type="EMBL" id="PTG15737.1"/>
    </source>
</evidence>
<dbReference type="Proteomes" id="UP000242704">
    <property type="component" value="Unassembled WGS sequence"/>
</dbReference>
<dbReference type="Gene3D" id="1.10.150.280">
    <property type="entry name" value="AF1531-like domain"/>
    <property type="match status" value="1"/>
</dbReference>
<dbReference type="EMBL" id="PZBZ01000015">
    <property type="protein sequence ID" value="PTG15737.1"/>
    <property type="molecule type" value="Genomic_DNA"/>
</dbReference>
<dbReference type="PANTHER" id="PTHR21180:SF32">
    <property type="entry name" value="ENDONUCLEASE_EXONUCLEASE_PHOSPHATASE FAMILY DOMAIN-CONTAINING PROTEIN 1"/>
    <property type="match status" value="1"/>
</dbReference>
<keyword evidence="1" id="KW-1133">Transmembrane helix</keyword>
<accession>A0AAE5T1U2</accession>
<feature type="domain" description="Helix-hairpin-helix DNA-binding motif class 1" evidence="2">
    <location>
        <begin position="160"/>
        <end position="179"/>
    </location>
</feature>
<dbReference type="SUPFAM" id="SSF47781">
    <property type="entry name" value="RuvA domain 2-like"/>
    <property type="match status" value="1"/>
</dbReference>
<dbReference type="GO" id="GO:0003677">
    <property type="term" value="F:DNA binding"/>
    <property type="evidence" value="ECO:0007669"/>
    <property type="project" value="InterPro"/>
</dbReference>
<reference evidence="3 4" key="1">
    <citation type="journal article" date="2016" name="Front. Microbiol.">
        <title>Comprehensive Phylogenetic Analysis of Bovine Non-aureus Staphylococci Species Based on Whole-Genome Sequencing.</title>
        <authorList>
            <person name="Naushad S."/>
            <person name="Barkema H.W."/>
            <person name="Luby C."/>
            <person name="Condas L.A."/>
            <person name="Nobrega D.B."/>
            <person name="Carson D.A."/>
            <person name="De Buck J."/>
        </authorList>
    </citation>
    <scope>NUCLEOTIDE SEQUENCE [LARGE SCALE GENOMIC DNA]</scope>
    <source>
        <strain evidence="3 4">SNUC 505</strain>
    </source>
</reference>
<dbReference type="Pfam" id="PF12836">
    <property type="entry name" value="HHH_3"/>
    <property type="match status" value="1"/>
</dbReference>
<keyword evidence="1" id="KW-0812">Transmembrane</keyword>
<proteinExistence type="predicted"/>
<dbReference type="InterPro" id="IPR003583">
    <property type="entry name" value="Hlx-hairpin-Hlx_DNA-bd_motif"/>
</dbReference>
<dbReference type="PANTHER" id="PTHR21180">
    <property type="entry name" value="ENDONUCLEASE/EXONUCLEASE/PHOSPHATASE FAMILY DOMAIN-CONTAINING PROTEIN 1"/>
    <property type="match status" value="1"/>
</dbReference>
<dbReference type="SMART" id="SM00278">
    <property type="entry name" value="HhH1"/>
    <property type="match status" value="2"/>
</dbReference>
<comment type="caution">
    <text evidence="3">The sequence shown here is derived from an EMBL/GenBank/DDBJ whole genome shotgun (WGS) entry which is preliminary data.</text>
</comment>
<dbReference type="GO" id="GO:0006281">
    <property type="term" value="P:DNA repair"/>
    <property type="evidence" value="ECO:0007669"/>
    <property type="project" value="InterPro"/>
</dbReference>
<name>A0AAE5T1U2_STACR</name>
<dbReference type="GO" id="GO:0015628">
    <property type="term" value="P:protein secretion by the type II secretion system"/>
    <property type="evidence" value="ECO:0007669"/>
    <property type="project" value="TreeGrafter"/>
</dbReference>
<feature type="domain" description="Helix-hairpin-helix DNA-binding motif class 1" evidence="2">
    <location>
        <begin position="190"/>
        <end position="209"/>
    </location>
</feature>
<dbReference type="AlphaFoldDB" id="A0AAE5T1U2"/>
<evidence type="ECO:0000259" key="2">
    <source>
        <dbReference type="SMART" id="SM00278"/>
    </source>
</evidence>
<dbReference type="InterPro" id="IPR010994">
    <property type="entry name" value="RuvA_2-like"/>
</dbReference>